<proteinExistence type="predicted"/>
<comment type="caution">
    <text evidence="2">The sequence shown here is derived from an EMBL/GenBank/DDBJ whole genome shotgun (WGS) entry which is preliminary data.</text>
</comment>
<evidence type="ECO:0000313" key="3">
    <source>
        <dbReference type="EMBL" id="CAE8623573.1"/>
    </source>
</evidence>
<evidence type="ECO:0000256" key="1">
    <source>
        <dbReference type="SAM" id="MobiDB-lite"/>
    </source>
</evidence>
<keyword evidence="4" id="KW-1185">Reference proteome</keyword>
<feature type="compositionally biased region" description="Basic residues" evidence="1">
    <location>
        <begin position="48"/>
        <end position="61"/>
    </location>
</feature>
<organism evidence="2 4">
    <name type="scientific">Polarella glacialis</name>
    <name type="common">Dinoflagellate</name>
    <dbReference type="NCBI Taxonomy" id="89957"/>
    <lineage>
        <taxon>Eukaryota</taxon>
        <taxon>Sar</taxon>
        <taxon>Alveolata</taxon>
        <taxon>Dinophyceae</taxon>
        <taxon>Suessiales</taxon>
        <taxon>Suessiaceae</taxon>
        <taxon>Polarella</taxon>
    </lineage>
</organism>
<sequence length="61" mass="5758">MPPAGFLPVNAGLPSSPSMVATPSSIGYGSPVTTAAAAAAAPAAASAPKKKSTKKKKGGCC</sequence>
<reference evidence="2" key="1">
    <citation type="submission" date="2021-02" db="EMBL/GenBank/DDBJ databases">
        <authorList>
            <person name="Dougan E. K."/>
            <person name="Rhodes N."/>
            <person name="Thang M."/>
            <person name="Chan C."/>
        </authorList>
    </citation>
    <scope>NUCLEOTIDE SEQUENCE</scope>
</reference>
<name>A0A813EHM7_POLGL</name>
<dbReference type="EMBL" id="CAJNNV010010598">
    <property type="protein sequence ID" value="CAE8598810.1"/>
    <property type="molecule type" value="Genomic_DNA"/>
</dbReference>
<evidence type="ECO:0000313" key="2">
    <source>
        <dbReference type="EMBL" id="CAE8598810.1"/>
    </source>
</evidence>
<dbReference type="Proteomes" id="UP000626109">
    <property type="component" value="Unassembled WGS sequence"/>
</dbReference>
<dbReference type="Proteomes" id="UP000654075">
    <property type="component" value="Unassembled WGS sequence"/>
</dbReference>
<evidence type="ECO:0000313" key="4">
    <source>
        <dbReference type="Proteomes" id="UP000654075"/>
    </source>
</evidence>
<accession>A0A813EHM7</accession>
<gene>
    <name evidence="2" type="ORF">PGLA1383_LOCUS17209</name>
    <name evidence="3" type="ORF">PGLA2088_LOCUS224</name>
</gene>
<dbReference type="AlphaFoldDB" id="A0A813EHM7"/>
<protein>
    <submittedName>
        <fullName evidence="2">Uncharacterized protein</fullName>
    </submittedName>
</protein>
<feature type="region of interest" description="Disordered" evidence="1">
    <location>
        <begin position="41"/>
        <end position="61"/>
    </location>
</feature>
<dbReference type="EMBL" id="CAJNNW010000131">
    <property type="protein sequence ID" value="CAE8623573.1"/>
    <property type="molecule type" value="Genomic_DNA"/>
</dbReference>